<dbReference type="EMBL" id="CAJPEV010000776">
    <property type="protein sequence ID" value="CAG0888442.1"/>
    <property type="molecule type" value="Genomic_DNA"/>
</dbReference>
<dbReference type="AlphaFoldDB" id="A0A7R8XD91"/>
<feature type="domain" description="Rrp7 RRM-like N-terminal" evidence="4">
    <location>
        <begin position="4"/>
        <end position="51"/>
    </location>
</feature>
<evidence type="ECO:0000313" key="5">
    <source>
        <dbReference type="EMBL" id="CAD7245085.1"/>
    </source>
</evidence>
<evidence type="ECO:0000313" key="6">
    <source>
        <dbReference type="Proteomes" id="UP000677054"/>
    </source>
</evidence>
<dbReference type="CDD" id="cd12951">
    <property type="entry name" value="RRP7_Rrp7A"/>
    <property type="match status" value="1"/>
</dbReference>
<dbReference type="OrthoDB" id="5390at2759"/>
<dbReference type="GO" id="GO:0034456">
    <property type="term" value="C:UTP-C complex"/>
    <property type="evidence" value="ECO:0007669"/>
    <property type="project" value="TreeGrafter"/>
</dbReference>
<evidence type="ECO:0000259" key="3">
    <source>
        <dbReference type="Pfam" id="PF12923"/>
    </source>
</evidence>
<dbReference type="Pfam" id="PF12923">
    <property type="entry name" value="RRP7"/>
    <property type="match status" value="1"/>
</dbReference>
<dbReference type="InterPro" id="IPR024326">
    <property type="entry name" value="RRP7_C"/>
</dbReference>
<comment type="similarity">
    <text evidence="1">Belongs to the RRP7 family.</text>
</comment>
<keyword evidence="2" id="KW-0175">Coiled coil</keyword>
<dbReference type="PANTHER" id="PTHR13191:SF0">
    <property type="entry name" value="RIBOSOMAL RNA-PROCESSING PROTEIN 7 HOMOLOG A-RELATED"/>
    <property type="match status" value="1"/>
</dbReference>
<dbReference type="GO" id="GO:0000028">
    <property type="term" value="P:ribosomal small subunit assembly"/>
    <property type="evidence" value="ECO:0007669"/>
    <property type="project" value="TreeGrafter"/>
</dbReference>
<sequence length="263" mass="30951">MLHAVIPVKFDPSSEHHHIFYVKEHRVRDSNEEKPVGRTLFLLNVPMFCQEVSHKYLRALFEDSGEISNVYLQEKPSSGPAPNQESGCFQQPPLPGFKVAYVVFKVRKGLLKALNKKYKKPKCIAPKNDIIPLGVQKWCKQYNERLCGEEELEKEVNTFMEAFEKREAERIKQEREAASKPDEEGWITVSHRGRKPGAVRSEAFVKKIHEKEKVKRTRKELLNFYTFQIRESKMNEVARLKEKFEEDKKRIETMRKARKFKPF</sequence>
<keyword evidence="6" id="KW-1185">Reference proteome</keyword>
<proteinExistence type="inferred from homology"/>
<dbReference type="Gene3D" id="6.10.250.1770">
    <property type="match status" value="1"/>
</dbReference>
<accession>A0A7R8XD91</accession>
<feature type="coiled-coil region" evidence="2">
    <location>
        <begin position="230"/>
        <end position="257"/>
    </location>
</feature>
<dbReference type="GO" id="GO:0006364">
    <property type="term" value="P:rRNA processing"/>
    <property type="evidence" value="ECO:0007669"/>
    <property type="project" value="TreeGrafter"/>
</dbReference>
<gene>
    <name evidence="5" type="ORF">DSTB1V02_LOCUS4961</name>
</gene>
<organism evidence="5">
    <name type="scientific">Darwinula stevensoni</name>
    <dbReference type="NCBI Taxonomy" id="69355"/>
    <lineage>
        <taxon>Eukaryota</taxon>
        <taxon>Metazoa</taxon>
        <taxon>Ecdysozoa</taxon>
        <taxon>Arthropoda</taxon>
        <taxon>Crustacea</taxon>
        <taxon>Oligostraca</taxon>
        <taxon>Ostracoda</taxon>
        <taxon>Podocopa</taxon>
        <taxon>Podocopida</taxon>
        <taxon>Darwinulocopina</taxon>
        <taxon>Darwinuloidea</taxon>
        <taxon>Darwinulidae</taxon>
        <taxon>Darwinula</taxon>
    </lineage>
</organism>
<evidence type="ECO:0000256" key="2">
    <source>
        <dbReference type="SAM" id="Coils"/>
    </source>
</evidence>
<dbReference type="InterPro" id="IPR040446">
    <property type="entry name" value="RRP7"/>
</dbReference>
<dbReference type="Pfam" id="PF17799">
    <property type="entry name" value="RRM_Rrp7"/>
    <property type="match status" value="1"/>
</dbReference>
<evidence type="ECO:0000256" key="1">
    <source>
        <dbReference type="ARBA" id="ARBA00006110"/>
    </source>
</evidence>
<feature type="domain" description="Ribosomal RNA-processing protein 7 C-terminal" evidence="3">
    <location>
        <begin position="145"/>
        <end position="263"/>
    </location>
</feature>
<dbReference type="EMBL" id="LR900293">
    <property type="protein sequence ID" value="CAD7245085.1"/>
    <property type="molecule type" value="Genomic_DNA"/>
</dbReference>
<dbReference type="InterPro" id="IPR040447">
    <property type="entry name" value="RRM_Rrp7"/>
</dbReference>
<evidence type="ECO:0000259" key="4">
    <source>
        <dbReference type="Pfam" id="PF17799"/>
    </source>
</evidence>
<protein>
    <submittedName>
        <fullName evidence="5">Uncharacterized protein</fullName>
    </submittedName>
</protein>
<name>A0A7R8XD91_9CRUS</name>
<dbReference type="GO" id="GO:0032545">
    <property type="term" value="C:CURI complex"/>
    <property type="evidence" value="ECO:0007669"/>
    <property type="project" value="TreeGrafter"/>
</dbReference>
<reference evidence="5" key="1">
    <citation type="submission" date="2020-11" db="EMBL/GenBank/DDBJ databases">
        <authorList>
            <person name="Tran Van P."/>
        </authorList>
    </citation>
    <scope>NUCLEOTIDE SEQUENCE</scope>
</reference>
<dbReference type="Proteomes" id="UP000677054">
    <property type="component" value="Unassembled WGS sequence"/>
</dbReference>
<dbReference type="PANTHER" id="PTHR13191">
    <property type="entry name" value="RIBOSOMAL RNA PROCESSING PROTEIN 7-RELATED"/>
    <property type="match status" value="1"/>
</dbReference>